<reference evidence="2" key="2">
    <citation type="submission" date="2021-10" db="EMBL/GenBank/DDBJ databases">
        <title>Phylogenomics reveals ancestral predisposition of the termite-cultivated fungus Termitomyces towards a domesticated lifestyle.</title>
        <authorList>
            <person name="Auxier B."/>
            <person name="Grum-Grzhimaylo A."/>
            <person name="Cardenas M.E."/>
            <person name="Lodge J.D."/>
            <person name="Laessoe T."/>
            <person name="Pedersen O."/>
            <person name="Smith M.E."/>
            <person name="Kuyper T.W."/>
            <person name="Franco-Molano E.A."/>
            <person name="Baroni T.J."/>
            <person name="Aanen D.K."/>
        </authorList>
    </citation>
    <scope>NUCLEOTIDE SEQUENCE</scope>
    <source>
        <strain evidence="2">AP01</strain>
        <tissue evidence="2">Mycelium</tissue>
    </source>
</reference>
<proteinExistence type="predicted"/>
<evidence type="ECO:0000313" key="3">
    <source>
        <dbReference type="Proteomes" id="UP000775547"/>
    </source>
</evidence>
<protein>
    <submittedName>
        <fullName evidence="2">Uncharacterized protein</fullName>
    </submittedName>
</protein>
<comment type="caution">
    <text evidence="2">The sequence shown here is derived from an EMBL/GenBank/DDBJ whole genome shotgun (WGS) entry which is preliminary data.</text>
</comment>
<dbReference type="Proteomes" id="UP000775547">
    <property type="component" value="Unassembled WGS sequence"/>
</dbReference>
<name>A0A9P7G5W4_9AGAR</name>
<dbReference type="EMBL" id="JABCKV010000339">
    <property type="protein sequence ID" value="KAG5641317.1"/>
    <property type="molecule type" value="Genomic_DNA"/>
</dbReference>
<keyword evidence="3" id="KW-1185">Reference proteome</keyword>
<organism evidence="2 3">
    <name type="scientific">Asterophora parasitica</name>
    <dbReference type="NCBI Taxonomy" id="117018"/>
    <lineage>
        <taxon>Eukaryota</taxon>
        <taxon>Fungi</taxon>
        <taxon>Dikarya</taxon>
        <taxon>Basidiomycota</taxon>
        <taxon>Agaricomycotina</taxon>
        <taxon>Agaricomycetes</taxon>
        <taxon>Agaricomycetidae</taxon>
        <taxon>Agaricales</taxon>
        <taxon>Tricholomatineae</taxon>
        <taxon>Lyophyllaceae</taxon>
        <taxon>Asterophora</taxon>
    </lineage>
</organism>
<feature type="region of interest" description="Disordered" evidence="1">
    <location>
        <begin position="1"/>
        <end position="26"/>
    </location>
</feature>
<accession>A0A9P7G5W4</accession>
<dbReference type="AlphaFoldDB" id="A0A9P7G5W4"/>
<evidence type="ECO:0000256" key="1">
    <source>
        <dbReference type="SAM" id="MobiDB-lite"/>
    </source>
</evidence>
<gene>
    <name evidence="2" type="ORF">DXG03_005538</name>
</gene>
<sequence>MSGREYEAVGKEDKEEKEVQEDDGVKEVEEVEEYGDGEWDDNGLEWNEDKVITSFPFDYAIDLNEDLPWHVHSEVEDGEWAEEDVIHLSVEETLQEFALKFVVALETIPEEDELPDVDESLSKAWSLASHGSYGCSVSDYRSAISLLAKGRCVQGCKSIA</sequence>
<reference evidence="2" key="1">
    <citation type="submission" date="2020-07" db="EMBL/GenBank/DDBJ databases">
        <authorList>
            <person name="Nieuwenhuis M."/>
            <person name="Van De Peppel L.J.J."/>
        </authorList>
    </citation>
    <scope>NUCLEOTIDE SEQUENCE</scope>
    <source>
        <strain evidence="2">AP01</strain>
        <tissue evidence="2">Mycelium</tissue>
    </source>
</reference>
<evidence type="ECO:0000313" key="2">
    <source>
        <dbReference type="EMBL" id="KAG5641317.1"/>
    </source>
</evidence>